<keyword evidence="2 5" id="KW-0812">Transmembrane</keyword>
<evidence type="ECO:0000256" key="4">
    <source>
        <dbReference type="ARBA" id="ARBA00023136"/>
    </source>
</evidence>
<feature type="transmembrane region" description="Helical" evidence="5">
    <location>
        <begin position="201"/>
        <end position="222"/>
    </location>
</feature>
<evidence type="ECO:0000313" key="7">
    <source>
        <dbReference type="EMBL" id="VFT99766.1"/>
    </source>
</evidence>
<dbReference type="InterPro" id="IPR059112">
    <property type="entry name" value="CysZ/EI24"/>
</dbReference>
<evidence type="ECO:0000256" key="3">
    <source>
        <dbReference type="ARBA" id="ARBA00022989"/>
    </source>
</evidence>
<evidence type="ECO:0000313" key="6">
    <source>
        <dbReference type="EMBL" id="KAF0684874.1"/>
    </source>
</evidence>
<accession>A0A485LM09</accession>
<feature type="transmembrane region" description="Helical" evidence="5">
    <location>
        <begin position="62"/>
        <end position="89"/>
    </location>
</feature>
<organism evidence="7 8">
    <name type="scientific">Aphanomyces stellatus</name>
    <dbReference type="NCBI Taxonomy" id="120398"/>
    <lineage>
        <taxon>Eukaryota</taxon>
        <taxon>Sar</taxon>
        <taxon>Stramenopiles</taxon>
        <taxon>Oomycota</taxon>
        <taxon>Saprolegniomycetes</taxon>
        <taxon>Saprolegniales</taxon>
        <taxon>Verrucalvaceae</taxon>
        <taxon>Aphanomyces</taxon>
    </lineage>
</organism>
<feature type="transmembrane region" description="Helical" evidence="5">
    <location>
        <begin position="18"/>
        <end position="42"/>
    </location>
</feature>
<proteinExistence type="predicted"/>
<name>A0A485LM09_9STRA</name>
<dbReference type="PANTHER" id="PTHR34292">
    <property type="entry name" value="OUTER SPORE WALL PROTEIN LDS1"/>
    <property type="match status" value="1"/>
</dbReference>
<protein>
    <submittedName>
        <fullName evidence="7">Aste57867_23118 protein</fullName>
    </submittedName>
</protein>
<comment type="subcellular location">
    <subcellularLocation>
        <location evidence="1">Membrane</location>
        <topology evidence="1">Multi-pass membrane protein</topology>
    </subcellularLocation>
</comment>
<sequence>MTTYAIQGILYFLVHPSLWLVSLCPMIMTIVVAVCSVVGLFAGLYPIEILYKHVGLPSGWSWFLAVMTVLVLIFLVTIIYSLTCTPCFLDKIFEKVLEMRGHGLVVEDAETRANCGRQCRACCKVSIWLHLVVLIVTLPLNFIPVVGTVVYVWLNGSLKGWEAHMYYFEMKGYDYDQQKTIFESRRLQYTSFGMQTMYLELIPLLGFIFLFTNTVGAALFAADLEEEMGSDVRLNVPSEADVSTTNAAKMV</sequence>
<feature type="transmembrane region" description="Helical" evidence="5">
    <location>
        <begin position="127"/>
        <end position="154"/>
    </location>
</feature>
<dbReference type="Pfam" id="PF07264">
    <property type="entry name" value="EI24"/>
    <property type="match status" value="1"/>
</dbReference>
<dbReference type="EMBL" id="CAADRA010007255">
    <property type="protein sequence ID" value="VFT99766.1"/>
    <property type="molecule type" value="Genomic_DNA"/>
</dbReference>
<dbReference type="PANTHER" id="PTHR34292:SF2">
    <property type="entry name" value="OUTER SPORE WALL PROTEIN LDS1"/>
    <property type="match status" value="1"/>
</dbReference>
<evidence type="ECO:0000313" key="8">
    <source>
        <dbReference type="Proteomes" id="UP000332933"/>
    </source>
</evidence>
<evidence type="ECO:0000256" key="1">
    <source>
        <dbReference type="ARBA" id="ARBA00004141"/>
    </source>
</evidence>
<evidence type="ECO:0000256" key="2">
    <source>
        <dbReference type="ARBA" id="ARBA00022692"/>
    </source>
</evidence>
<dbReference type="OrthoDB" id="10012223at2759"/>
<gene>
    <name evidence="7" type="primary">Aste57867_23118</name>
    <name evidence="6" type="ORF">As57867_023047</name>
    <name evidence="7" type="ORF">ASTE57867_23118</name>
</gene>
<dbReference type="EMBL" id="VJMH01007229">
    <property type="protein sequence ID" value="KAF0684874.1"/>
    <property type="molecule type" value="Genomic_DNA"/>
</dbReference>
<keyword evidence="8" id="KW-1185">Reference proteome</keyword>
<keyword evidence="3 5" id="KW-1133">Transmembrane helix</keyword>
<reference evidence="6" key="2">
    <citation type="submission" date="2019-06" db="EMBL/GenBank/DDBJ databases">
        <title>Genomics analysis of Aphanomyces spp. identifies a new class of oomycete effector associated with host adaptation.</title>
        <authorList>
            <person name="Gaulin E."/>
        </authorList>
    </citation>
    <scope>NUCLEOTIDE SEQUENCE</scope>
    <source>
        <strain evidence="6">CBS 578.67</strain>
    </source>
</reference>
<keyword evidence="4 5" id="KW-0472">Membrane</keyword>
<dbReference type="InterPro" id="IPR052786">
    <property type="entry name" value="Spore_wall_assembly"/>
</dbReference>
<dbReference type="Proteomes" id="UP000332933">
    <property type="component" value="Unassembled WGS sequence"/>
</dbReference>
<evidence type="ECO:0000256" key="5">
    <source>
        <dbReference type="SAM" id="Phobius"/>
    </source>
</evidence>
<reference evidence="7" key="1">
    <citation type="submission" date="2019-03" db="EMBL/GenBank/DDBJ databases">
        <authorList>
            <person name="Gaulin E."/>
            <person name="Dumas B."/>
        </authorList>
    </citation>
    <scope>NUCLEOTIDE SEQUENCE [LARGE SCALE GENOMIC DNA]</scope>
    <source>
        <strain evidence="7">CBS 568.67</strain>
    </source>
</reference>
<dbReference type="AlphaFoldDB" id="A0A485LM09"/>